<keyword evidence="3 11" id="KW-1134">Transmembrane beta strand</keyword>
<dbReference type="PANTHER" id="PTHR32552">
    <property type="entry name" value="FERRICHROME IRON RECEPTOR-RELATED"/>
    <property type="match status" value="1"/>
</dbReference>
<dbReference type="PROSITE" id="PS52016">
    <property type="entry name" value="TONB_DEPENDENT_REC_3"/>
    <property type="match status" value="1"/>
</dbReference>
<dbReference type="InterPro" id="IPR036942">
    <property type="entry name" value="Beta-barrel_TonB_sf"/>
</dbReference>
<keyword evidence="4" id="KW-0410">Iron transport</keyword>
<keyword evidence="7" id="KW-0408">Iron</keyword>
<keyword evidence="6" id="KW-0732">Signal</keyword>
<dbReference type="SUPFAM" id="SSF56935">
    <property type="entry name" value="Porins"/>
    <property type="match status" value="1"/>
</dbReference>
<evidence type="ECO:0000256" key="1">
    <source>
        <dbReference type="ARBA" id="ARBA00004571"/>
    </source>
</evidence>
<dbReference type="Proteomes" id="UP000748067">
    <property type="component" value="Unassembled WGS sequence"/>
</dbReference>
<dbReference type="EMBL" id="JXDI01000001">
    <property type="protein sequence ID" value="KAF2408843.1"/>
    <property type="molecule type" value="Genomic_DNA"/>
</dbReference>
<evidence type="ECO:0000313" key="13">
    <source>
        <dbReference type="Proteomes" id="UP000748067"/>
    </source>
</evidence>
<protein>
    <submittedName>
        <fullName evidence="12">Ferrichrome-iron receptor</fullName>
    </submittedName>
</protein>
<gene>
    <name evidence="12" type="primary">fhuA_6</name>
    <name evidence="12" type="ORF">PSAN_12420</name>
</gene>
<keyword evidence="12" id="KW-0675">Receptor</keyword>
<evidence type="ECO:0000256" key="3">
    <source>
        <dbReference type="ARBA" id="ARBA00022452"/>
    </source>
</evidence>
<evidence type="ECO:0000256" key="2">
    <source>
        <dbReference type="ARBA" id="ARBA00022448"/>
    </source>
</evidence>
<organism evidence="12 13">
    <name type="scientific">Pseudomonas antarctica</name>
    <dbReference type="NCBI Taxonomy" id="219572"/>
    <lineage>
        <taxon>Bacteria</taxon>
        <taxon>Pseudomonadati</taxon>
        <taxon>Pseudomonadota</taxon>
        <taxon>Gammaproteobacteria</taxon>
        <taxon>Pseudomonadales</taxon>
        <taxon>Pseudomonadaceae</taxon>
        <taxon>Pseudomonas</taxon>
    </lineage>
</organism>
<keyword evidence="13" id="KW-1185">Reference proteome</keyword>
<proteinExistence type="inferred from homology"/>
<evidence type="ECO:0000313" key="12">
    <source>
        <dbReference type="EMBL" id="KAF2408843.1"/>
    </source>
</evidence>
<keyword evidence="9 11" id="KW-0472">Membrane</keyword>
<evidence type="ECO:0000256" key="10">
    <source>
        <dbReference type="ARBA" id="ARBA00023237"/>
    </source>
</evidence>
<evidence type="ECO:0000256" key="8">
    <source>
        <dbReference type="ARBA" id="ARBA00023065"/>
    </source>
</evidence>
<comment type="similarity">
    <text evidence="11">Belongs to the TonB-dependent receptor family.</text>
</comment>
<dbReference type="PANTHER" id="PTHR32552:SF68">
    <property type="entry name" value="FERRICHROME OUTER MEMBRANE TRANSPORTER_PHAGE RECEPTOR"/>
    <property type="match status" value="1"/>
</dbReference>
<evidence type="ECO:0000256" key="9">
    <source>
        <dbReference type="ARBA" id="ARBA00023136"/>
    </source>
</evidence>
<keyword evidence="2 11" id="KW-0813">Transport</keyword>
<accession>A0ABQ6ZWQ9</accession>
<comment type="subcellular location">
    <subcellularLocation>
        <location evidence="1 11">Cell outer membrane</location>
        <topology evidence="1 11">Multi-pass membrane protein</topology>
    </subcellularLocation>
</comment>
<evidence type="ECO:0000256" key="4">
    <source>
        <dbReference type="ARBA" id="ARBA00022496"/>
    </source>
</evidence>
<dbReference type="Gene3D" id="2.40.170.20">
    <property type="entry name" value="TonB-dependent receptor, beta-barrel domain"/>
    <property type="match status" value="1"/>
</dbReference>
<dbReference type="InterPro" id="IPR039426">
    <property type="entry name" value="TonB-dep_rcpt-like"/>
</dbReference>
<evidence type="ECO:0000256" key="6">
    <source>
        <dbReference type="ARBA" id="ARBA00022729"/>
    </source>
</evidence>
<keyword evidence="10 11" id="KW-0998">Cell outer membrane</keyword>
<name>A0ABQ6ZWQ9_9PSED</name>
<evidence type="ECO:0000256" key="5">
    <source>
        <dbReference type="ARBA" id="ARBA00022692"/>
    </source>
</evidence>
<reference evidence="12 13" key="1">
    <citation type="submission" date="2015-01" db="EMBL/GenBank/DDBJ databases">
        <title>Genome Sequence of Pseudomonas antarctica CMS 35.</title>
        <authorList>
            <person name="Voget S."/>
            <person name="Chow J."/>
            <person name="Daniel R."/>
            <person name="Streit W."/>
        </authorList>
    </citation>
    <scope>NUCLEOTIDE SEQUENCE [LARGE SCALE GENOMIC DNA]</scope>
    <source>
        <strain evidence="12 13">CMS 35</strain>
    </source>
</reference>
<keyword evidence="8" id="KW-0406">Ion transport</keyword>
<comment type="caution">
    <text evidence="12">The sequence shown here is derived from an EMBL/GenBank/DDBJ whole genome shotgun (WGS) entry which is preliminary data.</text>
</comment>
<evidence type="ECO:0000256" key="11">
    <source>
        <dbReference type="PROSITE-ProRule" id="PRU01360"/>
    </source>
</evidence>
<sequence>MKLPAYTLFDASVGYDLGRVGLKGVDVRLNANNLTNETYVACCASLNFCYLGEERNVSATVSYQF</sequence>
<evidence type="ECO:0000256" key="7">
    <source>
        <dbReference type="ARBA" id="ARBA00023004"/>
    </source>
</evidence>
<keyword evidence="5 11" id="KW-0812">Transmembrane</keyword>